<dbReference type="GeneID" id="59237951"/>
<evidence type="ECO:0000313" key="2">
    <source>
        <dbReference type="Proteomes" id="UP000509704"/>
    </source>
</evidence>
<sequence length="189" mass="20839">MATAGTEDSDLLFQFNSPINGSLAYFYGEREPLDGEEARADFSASMGDTGSGSATASVIDSVVSGSTCGGDDFSDAAAVGGRGRDNSYSHSQRHLKRESASVLSHMAANFRRLKPQQYHSKVSVALDSTKALSQYNNYLNDKFSHKRKLSQDSELIRLRQRKLEELVDKFWLKDGEIDESMFDSSSDEE</sequence>
<dbReference type="RefSeq" id="XP_037145893.1">
    <property type="nucleotide sequence ID" value="XM_037289998.1"/>
</dbReference>
<gene>
    <name evidence="1" type="ORF">HG535_0G00520</name>
</gene>
<evidence type="ECO:0000313" key="1">
    <source>
        <dbReference type="EMBL" id="QLG74168.1"/>
    </source>
</evidence>
<dbReference type="OrthoDB" id="10632745at2759"/>
<dbReference type="EMBL" id="CP058610">
    <property type="protein sequence ID" value="QLG74168.1"/>
    <property type="molecule type" value="Genomic_DNA"/>
</dbReference>
<dbReference type="KEGG" id="zmk:HG535_0G00520"/>
<dbReference type="Proteomes" id="UP000509704">
    <property type="component" value="Chromosome 7"/>
</dbReference>
<organism evidence="1 2">
    <name type="scientific">Zygotorulaspora mrakii</name>
    <name type="common">Zygosaccharomyces mrakii</name>
    <dbReference type="NCBI Taxonomy" id="42260"/>
    <lineage>
        <taxon>Eukaryota</taxon>
        <taxon>Fungi</taxon>
        <taxon>Dikarya</taxon>
        <taxon>Ascomycota</taxon>
        <taxon>Saccharomycotina</taxon>
        <taxon>Saccharomycetes</taxon>
        <taxon>Saccharomycetales</taxon>
        <taxon>Saccharomycetaceae</taxon>
        <taxon>Zygotorulaspora</taxon>
    </lineage>
</organism>
<keyword evidence="2" id="KW-1185">Reference proteome</keyword>
<reference evidence="1 2" key="1">
    <citation type="submission" date="2020-07" db="EMBL/GenBank/DDBJ databases">
        <title>The yeast mating-type switching endonuclease HO is a domesticated member of an unorthodox homing genetic element family.</title>
        <authorList>
            <person name="Coughlan A.Y."/>
            <person name="Lombardi L."/>
            <person name="Braun-Galleani S."/>
            <person name="Martos A.R."/>
            <person name="Galeote V."/>
            <person name="Bigey F."/>
            <person name="Dequin S."/>
            <person name="Byrne K.P."/>
            <person name="Wolfe K.H."/>
        </authorList>
    </citation>
    <scope>NUCLEOTIDE SEQUENCE [LARGE SCALE GENOMIC DNA]</scope>
    <source>
        <strain evidence="1 2">NRRL Y-6702</strain>
    </source>
</reference>
<protein>
    <submittedName>
        <fullName evidence="1">Uncharacterized protein</fullName>
    </submittedName>
</protein>
<name>A0A7H9B613_ZYGMR</name>
<dbReference type="AlphaFoldDB" id="A0A7H9B613"/>
<proteinExistence type="predicted"/>
<accession>A0A7H9B613</accession>